<dbReference type="Pfam" id="PF00208">
    <property type="entry name" value="ELFV_dehydrog"/>
    <property type="match status" value="2"/>
</dbReference>
<dbReference type="InterPro" id="IPR046346">
    <property type="entry name" value="Aminoacid_DH-like_N_sf"/>
</dbReference>
<dbReference type="GO" id="GO:0000166">
    <property type="term" value="F:nucleotide binding"/>
    <property type="evidence" value="ECO:0007669"/>
    <property type="project" value="UniProtKB-KW"/>
</dbReference>
<dbReference type="Gene3D" id="3.40.50.720">
    <property type="entry name" value="NAD(P)-binding Rossmann-like Domain"/>
    <property type="match status" value="1"/>
</dbReference>
<dbReference type="AlphaFoldDB" id="A0A419EP54"/>
<feature type="binding site" evidence="5">
    <location>
        <begin position="180"/>
        <end position="185"/>
    </location>
    <ligand>
        <name>NAD(+)</name>
        <dbReference type="ChEBI" id="CHEBI:57540"/>
    </ligand>
</feature>
<evidence type="ECO:0000256" key="1">
    <source>
        <dbReference type="ARBA" id="ARBA00006382"/>
    </source>
</evidence>
<dbReference type="FunFam" id="3.40.50.10860:FF:000010">
    <property type="entry name" value="Leucine dehydrogenase"/>
    <property type="match status" value="1"/>
</dbReference>
<dbReference type="Gene3D" id="3.40.50.10860">
    <property type="entry name" value="Leucine Dehydrogenase, chain A, domain 1"/>
    <property type="match status" value="1"/>
</dbReference>
<reference evidence="8 9" key="1">
    <citation type="journal article" date="2017" name="ISME J.">
        <title>Energy and carbon metabolisms in a deep terrestrial subsurface fluid microbial community.</title>
        <authorList>
            <person name="Momper L."/>
            <person name="Jungbluth S.P."/>
            <person name="Lee M.D."/>
            <person name="Amend J.P."/>
        </authorList>
    </citation>
    <scope>NUCLEOTIDE SEQUENCE [LARGE SCALE GENOMIC DNA]</scope>
    <source>
        <strain evidence="8">SURF_17</strain>
    </source>
</reference>
<evidence type="ECO:0000259" key="7">
    <source>
        <dbReference type="SMART" id="SM00839"/>
    </source>
</evidence>
<evidence type="ECO:0000256" key="2">
    <source>
        <dbReference type="ARBA" id="ARBA00023002"/>
    </source>
</evidence>
<gene>
    <name evidence="8" type="ORF">C4532_19000</name>
</gene>
<dbReference type="InterPro" id="IPR006097">
    <property type="entry name" value="Glu/Leu/Phe/Val/Trp_DH_dimer"/>
</dbReference>
<comment type="caution">
    <text evidence="8">The sequence shown here is derived from an EMBL/GenBank/DDBJ whole genome shotgun (WGS) entry which is preliminary data.</text>
</comment>
<dbReference type="CDD" id="cd01075">
    <property type="entry name" value="NAD_bind_Leu_Phe_Val_DH"/>
    <property type="match status" value="1"/>
</dbReference>
<evidence type="ECO:0000256" key="4">
    <source>
        <dbReference type="PIRSR" id="PIRSR000188-1"/>
    </source>
</evidence>
<dbReference type="GO" id="GO:0016639">
    <property type="term" value="F:oxidoreductase activity, acting on the CH-NH2 group of donors, NAD or NADP as acceptor"/>
    <property type="evidence" value="ECO:0007669"/>
    <property type="project" value="InterPro"/>
</dbReference>
<comment type="similarity">
    <text evidence="1 6">Belongs to the Glu/Leu/Phe/Val dehydrogenases family.</text>
</comment>
<keyword evidence="5" id="KW-0547">Nucleotide-binding</keyword>
<proteinExistence type="inferred from homology"/>
<name>A0A419EP54_9BACT</name>
<dbReference type="PROSITE" id="PS00074">
    <property type="entry name" value="GLFV_DEHYDROGENASE"/>
    <property type="match status" value="1"/>
</dbReference>
<protein>
    <submittedName>
        <fullName evidence="8">Glu/Leu/Phe/Val dehydrogenase</fullName>
    </submittedName>
</protein>
<dbReference type="Proteomes" id="UP000285961">
    <property type="component" value="Unassembled WGS sequence"/>
</dbReference>
<dbReference type="GO" id="GO:0006520">
    <property type="term" value="P:amino acid metabolic process"/>
    <property type="evidence" value="ECO:0007669"/>
    <property type="project" value="InterPro"/>
</dbReference>
<dbReference type="SUPFAM" id="SSF53223">
    <property type="entry name" value="Aminoacid dehydrogenase-like, N-terminal domain"/>
    <property type="match status" value="1"/>
</dbReference>
<evidence type="ECO:0000256" key="5">
    <source>
        <dbReference type="PIRSR" id="PIRSR000188-2"/>
    </source>
</evidence>
<dbReference type="InterPro" id="IPR036291">
    <property type="entry name" value="NAD(P)-bd_dom_sf"/>
</dbReference>
<accession>A0A419EP54</accession>
<keyword evidence="3 5" id="KW-0520">NAD</keyword>
<dbReference type="PANTHER" id="PTHR42722:SF1">
    <property type="entry name" value="VALINE DEHYDROGENASE"/>
    <property type="match status" value="1"/>
</dbReference>
<dbReference type="PRINTS" id="PR00082">
    <property type="entry name" value="GLFDHDRGNASE"/>
</dbReference>
<keyword evidence="2 6" id="KW-0560">Oxidoreductase</keyword>
<evidence type="ECO:0000313" key="8">
    <source>
        <dbReference type="EMBL" id="RJP64519.1"/>
    </source>
</evidence>
<evidence type="ECO:0000256" key="6">
    <source>
        <dbReference type="RuleBase" id="RU004417"/>
    </source>
</evidence>
<organism evidence="8 9">
    <name type="scientific">Candidatus Abyssobacteria bacterium SURF_17</name>
    <dbReference type="NCBI Taxonomy" id="2093361"/>
    <lineage>
        <taxon>Bacteria</taxon>
        <taxon>Pseudomonadati</taxon>
        <taxon>Candidatus Hydrogenedentota</taxon>
        <taxon>Candidatus Abyssobacteria</taxon>
    </lineage>
</organism>
<evidence type="ECO:0000313" key="9">
    <source>
        <dbReference type="Proteomes" id="UP000285961"/>
    </source>
</evidence>
<sequence>MIIFQRMEEYDYEELVFFQDRATKLQAIVAIHNTVLGPALGGCRFWQFTSERAAIDDVLRLARGMTYKASVAGLNLGGGKSVIIGNPKTHKTEPLLRAFGRFINTLRGRYIVAEDVGTSTDDMMIIHKETKHVVGLDERHGGSGDPSPVTAYGVLHGIKACTKEVFKTKGLSGLTVAIQGAGHVGYHLARHLSKEGVRIIVTDIYKKKAQQVVDEFGAEYVKPEKIYSVKCDIFSPCALGGILDDRNIRALKCKIVAGSANNQLKSDQYCGKLEARGILYAPDYVINAGGLINVADEMKGYNHSRALHKAARIYKAVTRVIKIAKEEKIPTCAAADRMAERRIERAKKAHTIHGARKKPAIRQIYT</sequence>
<evidence type="ECO:0000256" key="3">
    <source>
        <dbReference type="ARBA" id="ARBA00023027"/>
    </source>
</evidence>
<dbReference type="InterPro" id="IPR033524">
    <property type="entry name" value="Glu/Leu/Phe/Val_DH_AS"/>
</dbReference>
<dbReference type="EMBL" id="QZKI01000137">
    <property type="protein sequence ID" value="RJP64519.1"/>
    <property type="molecule type" value="Genomic_DNA"/>
</dbReference>
<feature type="domain" description="Glutamate/phenylalanine/leucine/valine/L-tryptophan dehydrogenase C-terminal" evidence="7">
    <location>
        <begin position="144"/>
        <end position="351"/>
    </location>
</feature>
<dbReference type="SMART" id="SM00839">
    <property type="entry name" value="ELFV_dehydrog"/>
    <property type="match status" value="1"/>
</dbReference>
<dbReference type="PANTHER" id="PTHR42722">
    <property type="entry name" value="LEUCINE DEHYDROGENASE"/>
    <property type="match status" value="1"/>
</dbReference>
<dbReference type="SUPFAM" id="SSF51735">
    <property type="entry name" value="NAD(P)-binding Rossmann-fold domains"/>
    <property type="match status" value="1"/>
</dbReference>
<dbReference type="PIRSF" id="PIRSF000188">
    <property type="entry name" value="Phe_leu_dh"/>
    <property type="match status" value="1"/>
</dbReference>
<dbReference type="InterPro" id="IPR016211">
    <property type="entry name" value="Glu/Phe/Leu/Val/Trp_DH_bac/arc"/>
</dbReference>
<dbReference type="InterPro" id="IPR006095">
    <property type="entry name" value="Glu/Leu/Phe/Val/Trp_DH"/>
</dbReference>
<dbReference type="Pfam" id="PF02812">
    <property type="entry name" value="ELFV_dehydrog_N"/>
    <property type="match status" value="1"/>
</dbReference>
<feature type="active site" description="Proton donor/acceptor" evidence="4">
    <location>
        <position position="80"/>
    </location>
</feature>
<dbReference type="InterPro" id="IPR006096">
    <property type="entry name" value="Glu/Leu/Phe/Val/Trp_DH_C"/>
</dbReference>